<evidence type="ECO:0000313" key="4">
    <source>
        <dbReference type="EMBL" id="CRG92475.1"/>
    </source>
</evidence>
<dbReference type="AlphaFoldDB" id="A0A0U1MAA9"/>
<evidence type="ECO:0000259" key="3">
    <source>
        <dbReference type="PROSITE" id="PS50157"/>
    </source>
</evidence>
<evidence type="ECO:0000256" key="1">
    <source>
        <dbReference type="PROSITE-ProRule" id="PRU00042"/>
    </source>
</evidence>
<dbReference type="EMBL" id="CVMT01000013">
    <property type="protein sequence ID" value="CRG92475.1"/>
    <property type="molecule type" value="Genomic_DNA"/>
</dbReference>
<dbReference type="SMART" id="SM00355">
    <property type="entry name" value="ZnF_C2H2"/>
    <property type="match status" value="3"/>
</dbReference>
<dbReference type="GO" id="GO:0008270">
    <property type="term" value="F:zinc ion binding"/>
    <property type="evidence" value="ECO:0007669"/>
    <property type="project" value="UniProtKB-KW"/>
</dbReference>
<feature type="domain" description="C2H2-type" evidence="3">
    <location>
        <begin position="272"/>
        <end position="301"/>
    </location>
</feature>
<accession>A0A0U1MAA9</accession>
<name>A0A0U1MAA9_TALIS</name>
<dbReference type="OrthoDB" id="654211at2759"/>
<protein>
    <recommendedName>
        <fullName evidence="3">C2H2-type domain-containing protein</fullName>
    </recommendedName>
</protein>
<keyword evidence="1" id="KW-0862">Zinc</keyword>
<dbReference type="PROSITE" id="PS00028">
    <property type="entry name" value="ZINC_FINGER_C2H2_1"/>
    <property type="match status" value="1"/>
</dbReference>
<dbReference type="Gene3D" id="3.30.160.60">
    <property type="entry name" value="Classic Zinc Finger"/>
    <property type="match status" value="1"/>
</dbReference>
<dbReference type="SUPFAM" id="SSF57667">
    <property type="entry name" value="beta-beta-alpha zinc fingers"/>
    <property type="match status" value="1"/>
</dbReference>
<dbReference type="PROSITE" id="PS50157">
    <property type="entry name" value="ZINC_FINGER_C2H2_2"/>
    <property type="match status" value="1"/>
</dbReference>
<dbReference type="InterPro" id="IPR013087">
    <property type="entry name" value="Znf_C2H2_type"/>
</dbReference>
<evidence type="ECO:0000313" key="5">
    <source>
        <dbReference type="Proteomes" id="UP000054383"/>
    </source>
</evidence>
<sequence length="301" mass="34073">MIVDGHSANMFVTPPFQYPEIYSSGKMPYTALFDMSGFFSEQDRQALEGDSEMASHLFAADSMSCQPLVMSSPAAYPQYQPVFYESGYYQVPYMAGSFDSSACVSPVSPISPLWSHLPQKQQQQFDVAMQIYSPEDAAAARQIQPVPSYQAVPRLSHPRRHHIHNHSHNHHQHYQKQRHAPSSTSSSPSITSDSLDGLSDCGVRGSNGTWRCAHPGCSSKTVFTRACDLRKHYNRHRKYLFCRFDGCPQSREGGFSSKKDRARHEAKHNPQITCEWQGCGRVFSRADNMKDHVRRIHCRGR</sequence>
<organism evidence="4 5">
    <name type="scientific">Talaromyces islandicus</name>
    <name type="common">Penicillium islandicum</name>
    <dbReference type="NCBI Taxonomy" id="28573"/>
    <lineage>
        <taxon>Eukaryota</taxon>
        <taxon>Fungi</taxon>
        <taxon>Dikarya</taxon>
        <taxon>Ascomycota</taxon>
        <taxon>Pezizomycotina</taxon>
        <taxon>Eurotiomycetes</taxon>
        <taxon>Eurotiomycetidae</taxon>
        <taxon>Eurotiales</taxon>
        <taxon>Trichocomaceae</taxon>
        <taxon>Talaromyces</taxon>
        <taxon>Talaromyces sect. Islandici</taxon>
    </lineage>
</organism>
<keyword evidence="5" id="KW-1185">Reference proteome</keyword>
<gene>
    <name evidence="4" type="ORF">PISL3812_09536</name>
</gene>
<keyword evidence="1" id="KW-0479">Metal-binding</keyword>
<dbReference type="InterPro" id="IPR036236">
    <property type="entry name" value="Znf_C2H2_sf"/>
</dbReference>
<proteinExistence type="predicted"/>
<feature type="compositionally biased region" description="Basic residues" evidence="2">
    <location>
        <begin position="161"/>
        <end position="179"/>
    </location>
</feature>
<keyword evidence="1" id="KW-0863">Zinc-finger</keyword>
<reference evidence="4 5" key="1">
    <citation type="submission" date="2015-04" db="EMBL/GenBank/DDBJ databases">
        <authorList>
            <person name="Syromyatnikov M.Y."/>
            <person name="Popov V.N."/>
        </authorList>
    </citation>
    <scope>NUCLEOTIDE SEQUENCE [LARGE SCALE GENOMIC DNA]</scope>
    <source>
        <strain evidence="4">WF-38-12</strain>
    </source>
</reference>
<dbReference type="Proteomes" id="UP000054383">
    <property type="component" value="Unassembled WGS sequence"/>
</dbReference>
<evidence type="ECO:0000256" key="2">
    <source>
        <dbReference type="SAM" id="MobiDB-lite"/>
    </source>
</evidence>
<dbReference type="STRING" id="28573.A0A0U1MAA9"/>
<feature type="region of interest" description="Disordered" evidence="2">
    <location>
        <begin position="161"/>
        <end position="195"/>
    </location>
</feature>
<feature type="compositionally biased region" description="Low complexity" evidence="2">
    <location>
        <begin position="181"/>
        <end position="194"/>
    </location>
</feature>